<sequence length="426" mass="47771">MSNLGRNAKFISSNILGRKRAVVENIIDEREDDDYIEPIMKELETETTTDREQTLHDCMELFNSKDKKDATLNRDFLKMYLNLAFSSKLPPQLTPLDASQPWMLYWISNSLKALNPEWLTDDFKRSLAQKLFKLVESDNSCGGPFGGGVGQLPHMAGSFAAINSLVVCDNIDGCWDKVDRKAIYKWLMELKQPDGGFKTCLEVGETDTRGVYCALEVASLLNLMTVELTEGVVEYLVKCQTYEGGFGGCSHEDEAHGGYTFCAVASLAILDKLDEINMEKLMEWCSMRQYNEERGLCGRSNKLVDGCYSYWVGATAAILEAAGYGNCINKKYLREYILYCCQSEKEPGLRDKPGKHPDFYHTMYNLYGLAITESKFYTPSGNFAENVTSTPVDASLLPSAPSGICPMNPVYGLPTKDAKAFFNHFR</sequence>
<dbReference type="PANTHER" id="PTHR11774">
    <property type="entry name" value="GERANYLGERANYL TRANSFERASE TYPE BETA SUBUNIT"/>
    <property type="match status" value="1"/>
</dbReference>
<comment type="subunit">
    <text evidence="9">Heterodimer of an alpha and a beta subunit.</text>
</comment>
<keyword evidence="4 9" id="KW-0637">Prenyltransferase</keyword>
<evidence type="ECO:0000256" key="9">
    <source>
        <dbReference type="RuleBase" id="RU365056"/>
    </source>
</evidence>
<keyword evidence="8 9" id="KW-0862">Zinc</keyword>
<dbReference type="PANTHER" id="PTHR11774:SF6">
    <property type="entry name" value="PROTEIN FARNESYLTRANSFERASE SUBUNIT BETA"/>
    <property type="match status" value="1"/>
</dbReference>
<dbReference type="SUPFAM" id="SSF48239">
    <property type="entry name" value="Terpenoid cyclases/Protein prenyltransferases"/>
    <property type="match status" value="1"/>
</dbReference>
<dbReference type="GO" id="GO:0008270">
    <property type="term" value="F:zinc ion binding"/>
    <property type="evidence" value="ECO:0007669"/>
    <property type="project" value="UniProtKB-UniRule"/>
</dbReference>
<evidence type="ECO:0000256" key="8">
    <source>
        <dbReference type="ARBA" id="ARBA00022833"/>
    </source>
</evidence>
<dbReference type="STRING" id="1064592.G0V9P9"/>
<evidence type="ECO:0000313" key="11">
    <source>
        <dbReference type="EMBL" id="CCC68666.1"/>
    </source>
</evidence>
<keyword evidence="12" id="KW-1185">Reference proteome</keyword>
<organism evidence="11 12">
    <name type="scientific">Naumovozyma castellii</name>
    <name type="common">Yeast</name>
    <name type="synonym">Saccharomyces castellii</name>
    <dbReference type="NCBI Taxonomy" id="27288"/>
    <lineage>
        <taxon>Eukaryota</taxon>
        <taxon>Fungi</taxon>
        <taxon>Dikarya</taxon>
        <taxon>Ascomycota</taxon>
        <taxon>Saccharomycotina</taxon>
        <taxon>Saccharomycetes</taxon>
        <taxon>Saccharomycetales</taxon>
        <taxon>Saccharomycetaceae</taxon>
        <taxon>Naumovozyma</taxon>
    </lineage>
</organism>
<evidence type="ECO:0000256" key="2">
    <source>
        <dbReference type="ARBA" id="ARBA00012702"/>
    </source>
</evidence>
<keyword evidence="5 9" id="KW-0808">Transferase</keyword>
<dbReference type="CDD" id="cd02893">
    <property type="entry name" value="FTase"/>
    <property type="match status" value="1"/>
</dbReference>
<dbReference type="GO" id="GO:0051604">
    <property type="term" value="P:protein maturation"/>
    <property type="evidence" value="ECO:0007669"/>
    <property type="project" value="EnsemblFungi"/>
</dbReference>
<comment type="catalytic activity">
    <reaction evidence="9">
        <text>L-cysteinyl-[protein] + (2E,6E)-farnesyl diphosphate = S-(2E,6E)-farnesyl-L-cysteinyl-[protein] + diphosphate</text>
        <dbReference type="Rhea" id="RHEA:13345"/>
        <dbReference type="Rhea" id="RHEA-COMP:10131"/>
        <dbReference type="Rhea" id="RHEA-COMP:11535"/>
        <dbReference type="ChEBI" id="CHEBI:29950"/>
        <dbReference type="ChEBI" id="CHEBI:33019"/>
        <dbReference type="ChEBI" id="CHEBI:86019"/>
        <dbReference type="ChEBI" id="CHEBI:175763"/>
    </reaction>
</comment>
<dbReference type="EMBL" id="HE576753">
    <property type="protein sequence ID" value="CCC68666.1"/>
    <property type="molecule type" value="Genomic_DNA"/>
</dbReference>
<reference key="2">
    <citation type="submission" date="2011-08" db="EMBL/GenBank/DDBJ databases">
        <title>Genome sequence of Naumovozyma castellii.</title>
        <authorList>
            <person name="Gordon J.L."/>
            <person name="Armisen D."/>
            <person name="Proux-Wera E."/>
            <person name="OhEigeartaigh S.S."/>
            <person name="Byrne K.P."/>
            <person name="Wolfe K.H."/>
        </authorList>
    </citation>
    <scope>NUCLEOTIDE SEQUENCE</scope>
    <source>
        <strain>Type strain:CBS 4309</strain>
    </source>
</reference>
<evidence type="ECO:0000256" key="6">
    <source>
        <dbReference type="ARBA" id="ARBA00022723"/>
    </source>
</evidence>
<evidence type="ECO:0000256" key="7">
    <source>
        <dbReference type="ARBA" id="ARBA00022737"/>
    </source>
</evidence>
<comment type="similarity">
    <text evidence="1 9">Belongs to the protein prenyltransferase subunit beta family.</text>
</comment>
<dbReference type="AlphaFoldDB" id="G0V9P9"/>
<evidence type="ECO:0000256" key="3">
    <source>
        <dbReference type="ARBA" id="ARBA00015798"/>
    </source>
</evidence>
<evidence type="ECO:0000313" key="12">
    <source>
        <dbReference type="Proteomes" id="UP000001640"/>
    </source>
</evidence>
<dbReference type="RefSeq" id="XP_003675037.1">
    <property type="nucleotide sequence ID" value="XM_003674989.1"/>
</dbReference>
<comment type="function">
    <text evidence="9">Catalyzes the transfer of a farnesyl moiety from farnesyl diphosphate to a cysteine at the fourth position from the C-terminus of several proteins. The beta subunit is responsible for peptide-binding.</text>
</comment>
<evidence type="ECO:0000256" key="5">
    <source>
        <dbReference type="ARBA" id="ARBA00022679"/>
    </source>
</evidence>
<protein>
    <recommendedName>
        <fullName evidence="3 9">Protein farnesyltransferase subunit beta</fullName>
        <shortName evidence="9">FTase-beta</shortName>
        <ecNumber evidence="2 9">2.5.1.58</ecNumber>
    </recommendedName>
</protein>
<dbReference type="KEGG" id="ncs:NCAS_0B05820"/>
<dbReference type="EC" id="2.5.1.58" evidence="2 9"/>
<dbReference type="InterPro" id="IPR008930">
    <property type="entry name" value="Terpenoid_cyclase/PrenylTrfase"/>
</dbReference>
<dbReference type="InterPro" id="IPR045089">
    <property type="entry name" value="PGGT1B-like"/>
</dbReference>
<evidence type="ECO:0000256" key="4">
    <source>
        <dbReference type="ARBA" id="ARBA00022602"/>
    </source>
</evidence>
<dbReference type="FunCoup" id="G0V9P9">
    <property type="interactions" value="767"/>
</dbReference>
<dbReference type="Proteomes" id="UP000001640">
    <property type="component" value="Chromosome 2"/>
</dbReference>
<gene>
    <name evidence="11" type="primary">NCAS0B05820</name>
    <name evidence="11" type="ordered locus">NCAS_0B05820</name>
</gene>
<dbReference type="OrthoDB" id="10261146at2759"/>
<dbReference type="Pfam" id="PF00432">
    <property type="entry name" value="Prenyltrans"/>
    <property type="match status" value="1"/>
</dbReference>
<comment type="cofactor">
    <cofactor evidence="9">
        <name>Zn(2+)</name>
        <dbReference type="ChEBI" id="CHEBI:29105"/>
    </cofactor>
    <text evidence="9">Binds 1 zinc ion per subunit.</text>
</comment>
<dbReference type="GO" id="GO:0004660">
    <property type="term" value="F:protein farnesyltransferase activity"/>
    <property type="evidence" value="ECO:0007669"/>
    <property type="project" value="UniProtKB-UniRule"/>
</dbReference>
<dbReference type="InParanoid" id="G0V9P9"/>
<keyword evidence="7" id="KW-0677">Repeat</keyword>
<dbReference type="InterPro" id="IPR001330">
    <property type="entry name" value="Prenyltrans"/>
</dbReference>
<name>G0V9P9_NAUCA</name>
<dbReference type="eggNOG" id="KOG0365">
    <property type="taxonomic scope" value="Eukaryota"/>
</dbReference>
<dbReference type="HOGENOM" id="CLU_028946_0_2_1"/>
<dbReference type="Gene3D" id="1.50.10.20">
    <property type="match status" value="1"/>
</dbReference>
<dbReference type="GeneID" id="96902223"/>
<dbReference type="GO" id="GO:0097354">
    <property type="term" value="P:prenylation"/>
    <property type="evidence" value="ECO:0007669"/>
    <property type="project" value="UniProtKB-UniRule"/>
</dbReference>
<evidence type="ECO:0000259" key="10">
    <source>
        <dbReference type="Pfam" id="PF00432"/>
    </source>
</evidence>
<reference evidence="11 12" key="1">
    <citation type="journal article" date="2011" name="Proc. Natl. Acad. Sci. U.S.A.">
        <title>Evolutionary erosion of yeast sex chromosomes by mating-type switching accidents.</title>
        <authorList>
            <person name="Gordon J.L."/>
            <person name="Armisen D."/>
            <person name="Proux-Wera E."/>
            <person name="Oheigeartaigh S.S."/>
            <person name="Byrne K.P."/>
            <person name="Wolfe K.H."/>
        </authorList>
    </citation>
    <scope>NUCLEOTIDE SEQUENCE [LARGE SCALE GENOMIC DNA]</scope>
    <source>
        <strain evidence="12">ATCC 76901 / BCRC 22586 / CBS 4309 / NBRC 1992 / NRRL Y-12630</strain>
    </source>
</reference>
<feature type="domain" description="Prenyltransferase alpha-alpha toroid" evidence="10">
    <location>
        <begin position="77"/>
        <end position="400"/>
    </location>
</feature>
<proteinExistence type="inferred from homology"/>
<dbReference type="InterPro" id="IPR026872">
    <property type="entry name" value="FTB"/>
</dbReference>
<evidence type="ECO:0000256" key="1">
    <source>
        <dbReference type="ARBA" id="ARBA00010497"/>
    </source>
</evidence>
<keyword evidence="6 9" id="KW-0479">Metal-binding</keyword>
<dbReference type="GO" id="GO:0005965">
    <property type="term" value="C:protein farnesyltransferase complex"/>
    <property type="evidence" value="ECO:0007669"/>
    <property type="project" value="UniProtKB-UniRule"/>
</dbReference>
<dbReference type="OMA" id="WCIYWIL"/>
<accession>G0V9P9</accession>